<organism evidence="2">
    <name type="scientific">Lygus hesperus</name>
    <name type="common">Western plant bug</name>
    <dbReference type="NCBI Taxonomy" id="30085"/>
    <lineage>
        <taxon>Eukaryota</taxon>
        <taxon>Metazoa</taxon>
        <taxon>Ecdysozoa</taxon>
        <taxon>Arthropoda</taxon>
        <taxon>Hexapoda</taxon>
        <taxon>Insecta</taxon>
        <taxon>Pterygota</taxon>
        <taxon>Neoptera</taxon>
        <taxon>Paraneoptera</taxon>
        <taxon>Hemiptera</taxon>
        <taxon>Heteroptera</taxon>
        <taxon>Panheteroptera</taxon>
        <taxon>Cimicomorpha</taxon>
        <taxon>Miridae</taxon>
        <taxon>Mirini</taxon>
        <taxon>Lygus</taxon>
    </lineage>
</organism>
<protein>
    <submittedName>
        <fullName evidence="2">Histidine--tRNA ligase</fullName>
    </submittedName>
</protein>
<dbReference type="EMBL" id="GBHO01025363">
    <property type="protein sequence ID" value="JAG18241.1"/>
    <property type="molecule type" value="Transcribed_RNA"/>
</dbReference>
<accession>A0A0A9XF08</accession>
<reference evidence="2" key="2">
    <citation type="submission" date="2014-07" db="EMBL/GenBank/DDBJ databases">
        <authorList>
            <person name="Hull J."/>
        </authorList>
    </citation>
    <scope>NUCLEOTIDE SEQUENCE</scope>
</reference>
<evidence type="ECO:0000256" key="1">
    <source>
        <dbReference type="SAM" id="MobiDB-lite"/>
    </source>
</evidence>
<feature type="non-terminal residue" evidence="2">
    <location>
        <position position="1"/>
    </location>
</feature>
<dbReference type="GO" id="GO:0016874">
    <property type="term" value="F:ligase activity"/>
    <property type="evidence" value="ECO:0007669"/>
    <property type="project" value="UniProtKB-KW"/>
</dbReference>
<dbReference type="AlphaFoldDB" id="A0A0A9XF08"/>
<evidence type="ECO:0000313" key="2">
    <source>
        <dbReference type="EMBL" id="JAG18241.1"/>
    </source>
</evidence>
<proteinExistence type="predicted"/>
<gene>
    <name evidence="2" type="primary">hisS_40</name>
    <name evidence="2" type="ORF">CM83_105576</name>
</gene>
<reference evidence="2" key="1">
    <citation type="journal article" date="2014" name="PLoS ONE">
        <title>Transcriptome-Based Identification of ABC Transporters in the Western Tarnished Plant Bug Lygus hesperus.</title>
        <authorList>
            <person name="Hull J.J."/>
            <person name="Chaney K."/>
            <person name="Geib S.M."/>
            <person name="Fabrick J.A."/>
            <person name="Brent C.S."/>
            <person name="Walsh D."/>
            <person name="Lavine L.C."/>
        </authorList>
    </citation>
    <scope>NUCLEOTIDE SEQUENCE</scope>
</reference>
<sequence>FTIVSTLVVTPSSSFVLNTQDPQPNIASLLKQPSNKGLDVSKSHEENQSGVLSLPEEGLRFHQYPYSYPYAFLANNALSAVHDWKKPTTSTSTTSSSTTPTTTTDWDDWDD</sequence>
<feature type="region of interest" description="Disordered" evidence="1">
    <location>
        <begin position="85"/>
        <end position="111"/>
    </location>
</feature>
<name>A0A0A9XF08_LYGHE</name>
<keyword evidence="2" id="KW-0436">Ligase</keyword>
<feature type="compositionally biased region" description="Low complexity" evidence="1">
    <location>
        <begin position="87"/>
        <end position="104"/>
    </location>
</feature>